<dbReference type="AlphaFoldDB" id="A0A8H3I6W5"/>
<gene>
    <name evidence="2" type="ORF">RDB_LOCUS193165</name>
</gene>
<reference evidence="2" key="1">
    <citation type="submission" date="2021-01" db="EMBL/GenBank/DDBJ databases">
        <authorList>
            <person name="Kaushik A."/>
        </authorList>
    </citation>
    <scope>NUCLEOTIDE SEQUENCE</scope>
    <source>
        <strain evidence="2">AG5</strain>
    </source>
</reference>
<dbReference type="Proteomes" id="UP000663827">
    <property type="component" value="Unassembled WGS sequence"/>
</dbReference>
<sequence length="356" mass="39390">MTPIRVSRAGEIVLTPPQLPPYLASMHELKPIVGKPVGEDVKVIHAVIRALNAVNHLPAFYNPDLSMQLSQHLFGAQMAIFKASYSMSLMPGDKSIFTPPDLPSHIPGKLDKISGAPSDEEIMSVQSVVRSVDNLATSPQLFDADLSMKLSQHMFNLQFARYIHDSSEGHFVSETGTEAPRPVVSQLTQGTQPLNMLQEAFGVQREGRNGSPAQEVEQDPGAPSELTQLGDIAKTIKDAAIGSKDILQSMNRTLTLMKNDQSTVGCMSDCYHIFKNPLNHKGILASDSGLPHLRYWWYNQTGKFKLWLNHDDVARYLEFFGIGADLIRGGEEPKLIDGKYDEAEELLLKQVGIYYC</sequence>
<evidence type="ECO:0000313" key="3">
    <source>
        <dbReference type="Proteomes" id="UP000663827"/>
    </source>
</evidence>
<proteinExistence type="predicted"/>
<evidence type="ECO:0008006" key="4">
    <source>
        <dbReference type="Google" id="ProtNLM"/>
    </source>
</evidence>
<name>A0A8H3I6W5_9AGAM</name>
<evidence type="ECO:0000313" key="2">
    <source>
        <dbReference type="EMBL" id="CAE7234157.1"/>
    </source>
</evidence>
<feature type="region of interest" description="Disordered" evidence="1">
    <location>
        <begin position="206"/>
        <end position="226"/>
    </location>
</feature>
<evidence type="ECO:0000256" key="1">
    <source>
        <dbReference type="SAM" id="MobiDB-lite"/>
    </source>
</evidence>
<organism evidence="2 3">
    <name type="scientific">Rhizoctonia solani</name>
    <dbReference type="NCBI Taxonomy" id="456999"/>
    <lineage>
        <taxon>Eukaryota</taxon>
        <taxon>Fungi</taxon>
        <taxon>Dikarya</taxon>
        <taxon>Basidiomycota</taxon>
        <taxon>Agaricomycotina</taxon>
        <taxon>Agaricomycetes</taxon>
        <taxon>Cantharellales</taxon>
        <taxon>Ceratobasidiaceae</taxon>
        <taxon>Rhizoctonia</taxon>
    </lineage>
</organism>
<dbReference type="EMBL" id="CAJNJQ010006665">
    <property type="protein sequence ID" value="CAE7234157.1"/>
    <property type="molecule type" value="Genomic_DNA"/>
</dbReference>
<comment type="caution">
    <text evidence="2">The sequence shown here is derived from an EMBL/GenBank/DDBJ whole genome shotgun (WGS) entry which is preliminary data.</text>
</comment>
<accession>A0A8H3I6W5</accession>
<dbReference type="OrthoDB" id="3223806at2759"/>
<protein>
    <recommendedName>
        <fullName evidence="4">Laminin domain protein</fullName>
    </recommendedName>
</protein>